<feature type="region of interest" description="Disordered" evidence="9">
    <location>
        <begin position="447"/>
        <end position="518"/>
    </location>
</feature>
<evidence type="ECO:0000256" key="3">
    <source>
        <dbReference type="ARBA" id="ARBA00022963"/>
    </source>
</evidence>
<dbReference type="Proteomes" id="UP000664940">
    <property type="component" value="Unassembled WGS sequence"/>
</dbReference>
<evidence type="ECO:0000256" key="9">
    <source>
        <dbReference type="SAM" id="MobiDB-lite"/>
    </source>
</evidence>
<feature type="compositionally biased region" description="Pro residues" evidence="9">
    <location>
        <begin position="508"/>
        <end position="518"/>
    </location>
</feature>
<evidence type="ECO:0000259" key="10">
    <source>
        <dbReference type="PROSITE" id="PS51635"/>
    </source>
</evidence>
<dbReference type="PROSITE" id="PS51635">
    <property type="entry name" value="PNPLA"/>
    <property type="match status" value="1"/>
</dbReference>
<dbReference type="InterPro" id="IPR033562">
    <property type="entry name" value="PLPL"/>
</dbReference>
<comment type="function">
    <text evidence="6">Has abundant triacylglycerol lipase activity.</text>
</comment>
<dbReference type="GO" id="GO:0055088">
    <property type="term" value="P:lipid homeostasis"/>
    <property type="evidence" value="ECO:0007669"/>
    <property type="project" value="TreeGrafter"/>
</dbReference>
<dbReference type="AlphaFoldDB" id="A0A834AV10"/>
<dbReference type="GO" id="GO:0005737">
    <property type="term" value="C:cytoplasm"/>
    <property type="evidence" value="ECO:0007669"/>
    <property type="project" value="TreeGrafter"/>
</dbReference>
<evidence type="ECO:0000256" key="1">
    <source>
        <dbReference type="ARBA" id="ARBA00013279"/>
    </source>
</evidence>
<feature type="short sequence motif" description="GXSXG" evidence="8">
    <location>
        <begin position="47"/>
        <end position="51"/>
    </location>
</feature>
<comment type="caution">
    <text evidence="11">The sequence shown here is derived from an EMBL/GenBank/DDBJ whole genome shotgun (WGS) entry which is preliminary data.</text>
</comment>
<keyword evidence="2 8" id="KW-0378">Hydrolase</keyword>
<dbReference type="InterPro" id="IPR002641">
    <property type="entry name" value="PNPLA_dom"/>
</dbReference>
<evidence type="ECO:0000256" key="2">
    <source>
        <dbReference type="ARBA" id="ARBA00022801"/>
    </source>
</evidence>
<sequence>MSCFEEEGSWSLSFSGSGFLGLYHVGVTHCLRERAPRILRGARRAYGSSSGALAALCLVMDMPTERCCFYLLSLAKQAERLSLGTFHPAFAPIEHIKQELQCFLPDDIHVLASQRLGVSLTRWPDGRNVIVTDFASRDEVIQALVCTLYFPFYCGVIPPEFRGERYIDGALSNNVPFAESASTITVSPFTGTVDICPESASASMFELNAFNASFQISTSNFLLGFACLLNPNPEVVSHYCRQGYLDTLRFLERRGLTKEPVLWTLACKEPPAPAEGTRDTGHDGGQKAGLSLNWTVPGVLVKDVPDFERLSPELEAALRKTCMRDPRPWARFRRSRPGRVLTYLLLPCTLPFEYAYFRSRRLVVWLPDMLADLRWVQGLLRSAAVGVYSRTKDQLLGLVSPLATSLQPPAGGSPSRGPSQGAQTCPALQARGAPGWASSVTVCSRLPPGGRPGLTPPRAWTAESSPWPRLGTGIAGRVEDQGQPPFLPRTLVPARVGGVPSGARGDPRSPPGCPAPWS</sequence>
<evidence type="ECO:0000256" key="6">
    <source>
        <dbReference type="ARBA" id="ARBA00057702"/>
    </source>
</evidence>
<dbReference type="EMBL" id="JABVXQ010000003">
    <property type="protein sequence ID" value="KAF6121113.1"/>
    <property type="molecule type" value="Genomic_DNA"/>
</dbReference>
<keyword evidence="3 8" id="KW-0442">Lipid degradation</keyword>
<evidence type="ECO:0000256" key="4">
    <source>
        <dbReference type="ARBA" id="ARBA00023098"/>
    </source>
</evidence>
<protein>
    <recommendedName>
        <fullName evidence="7">Patatin-like phospholipase domain-containing protein 5</fullName>
        <ecNumber evidence="1">3.1.1.3</ecNumber>
    </recommendedName>
</protein>
<gene>
    <name evidence="11" type="ORF">HJG60_015237</name>
</gene>
<dbReference type="InterPro" id="IPR016035">
    <property type="entry name" value="Acyl_Trfase/lysoPLipase"/>
</dbReference>
<evidence type="ECO:0000313" key="11">
    <source>
        <dbReference type="EMBL" id="KAF6121113.1"/>
    </source>
</evidence>
<reference evidence="11 12" key="1">
    <citation type="journal article" date="2020" name="Nature">
        <title>Six reference-quality genomes reveal evolution of bat adaptations.</title>
        <authorList>
            <person name="Jebb D."/>
            <person name="Huang Z."/>
            <person name="Pippel M."/>
            <person name="Hughes G.M."/>
            <person name="Lavrichenko K."/>
            <person name="Devanna P."/>
            <person name="Winkler S."/>
            <person name="Jermiin L.S."/>
            <person name="Skirmuntt E.C."/>
            <person name="Katzourakis A."/>
            <person name="Burkitt-Gray L."/>
            <person name="Ray D.A."/>
            <person name="Sullivan K.A.M."/>
            <person name="Roscito J.G."/>
            <person name="Kirilenko B.M."/>
            <person name="Davalos L.M."/>
            <person name="Corthals A.P."/>
            <person name="Power M.L."/>
            <person name="Jones G."/>
            <person name="Ransome R.D."/>
            <person name="Dechmann D.K.N."/>
            <person name="Locatelli A.G."/>
            <person name="Puechmaille S.J."/>
            <person name="Fedrigo O."/>
            <person name="Jarvis E.D."/>
            <person name="Hiller M."/>
            <person name="Vernes S.C."/>
            <person name="Myers E.W."/>
            <person name="Teeling E.C."/>
        </authorList>
    </citation>
    <scope>NUCLEOTIDE SEQUENCE [LARGE SCALE GENOMIC DNA]</scope>
    <source>
        <strain evidence="11">Bat1K_MPI-CBG_1</strain>
    </source>
</reference>
<keyword evidence="4 8" id="KW-0443">Lipid metabolism</keyword>
<dbReference type="GO" id="GO:0019433">
    <property type="term" value="P:triglyceride catabolic process"/>
    <property type="evidence" value="ECO:0007669"/>
    <property type="project" value="TreeGrafter"/>
</dbReference>
<feature type="domain" description="PNPLA" evidence="10">
    <location>
        <begin position="12"/>
        <end position="181"/>
    </location>
</feature>
<feature type="short sequence motif" description="DGA/G" evidence="8">
    <location>
        <begin position="168"/>
        <end position="170"/>
    </location>
</feature>
<feature type="region of interest" description="Disordered" evidence="9">
    <location>
        <begin position="406"/>
        <end position="426"/>
    </location>
</feature>
<dbReference type="PANTHER" id="PTHR12406:SF4">
    <property type="entry name" value="PATATIN-LIKE PHOSPHOLIPASE DOMAIN-CONTAINING PROTEIN 5"/>
    <property type="match status" value="1"/>
</dbReference>
<name>A0A834AV10_9CHIR</name>
<organism evidence="11 12">
    <name type="scientific">Phyllostomus discolor</name>
    <name type="common">pale spear-nosed bat</name>
    <dbReference type="NCBI Taxonomy" id="89673"/>
    <lineage>
        <taxon>Eukaryota</taxon>
        <taxon>Metazoa</taxon>
        <taxon>Chordata</taxon>
        <taxon>Craniata</taxon>
        <taxon>Vertebrata</taxon>
        <taxon>Euteleostomi</taxon>
        <taxon>Mammalia</taxon>
        <taxon>Eutheria</taxon>
        <taxon>Laurasiatheria</taxon>
        <taxon>Chiroptera</taxon>
        <taxon>Yangochiroptera</taxon>
        <taxon>Phyllostomidae</taxon>
        <taxon>Phyllostominae</taxon>
        <taxon>Phyllostomus</taxon>
    </lineage>
</organism>
<accession>A0A834AV10</accession>
<dbReference type="GO" id="GO:0016020">
    <property type="term" value="C:membrane"/>
    <property type="evidence" value="ECO:0007669"/>
    <property type="project" value="TreeGrafter"/>
</dbReference>
<evidence type="ECO:0000256" key="7">
    <source>
        <dbReference type="ARBA" id="ARBA00072602"/>
    </source>
</evidence>
<proteinExistence type="predicted"/>
<feature type="short sequence motif" description="GXGXXG" evidence="8">
    <location>
        <begin position="16"/>
        <end position="21"/>
    </location>
</feature>
<evidence type="ECO:0000256" key="8">
    <source>
        <dbReference type="PROSITE-ProRule" id="PRU01161"/>
    </source>
</evidence>
<dbReference type="GO" id="GO:0005811">
    <property type="term" value="C:lipid droplet"/>
    <property type="evidence" value="ECO:0007669"/>
    <property type="project" value="TreeGrafter"/>
</dbReference>
<feature type="active site" description="Proton acceptor" evidence="8">
    <location>
        <position position="168"/>
    </location>
</feature>
<dbReference type="FunFam" id="3.40.1090.10:FF:000003">
    <property type="entry name" value="Patatin-like phospholipase domain-containing protein 2"/>
    <property type="match status" value="1"/>
</dbReference>
<dbReference type="PANTHER" id="PTHR12406">
    <property type="entry name" value="CALCIUM-INDEPENDENT PHOSPHOLIPASE A2 IPLA2 -RELATED"/>
    <property type="match status" value="1"/>
</dbReference>
<dbReference type="Gene3D" id="3.40.1090.10">
    <property type="entry name" value="Cytosolic phospholipase A2 catalytic domain"/>
    <property type="match status" value="2"/>
</dbReference>
<feature type="active site" description="Nucleophile" evidence="8">
    <location>
        <position position="49"/>
    </location>
</feature>
<dbReference type="GO" id="GO:0004806">
    <property type="term" value="F:triacylglycerol lipase activity"/>
    <property type="evidence" value="ECO:0007669"/>
    <property type="project" value="UniProtKB-EC"/>
</dbReference>
<evidence type="ECO:0000256" key="5">
    <source>
        <dbReference type="ARBA" id="ARBA00023369"/>
    </source>
</evidence>
<comment type="catalytic activity">
    <reaction evidence="5">
        <text>a triacylglycerol + H2O = a diacylglycerol + a fatty acid + H(+)</text>
        <dbReference type="Rhea" id="RHEA:12044"/>
        <dbReference type="ChEBI" id="CHEBI:15377"/>
        <dbReference type="ChEBI" id="CHEBI:15378"/>
        <dbReference type="ChEBI" id="CHEBI:17855"/>
        <dbReference type="ChEBI" id="CHEBI:18035"/>
        <dbReference type="ChEBI" id="CHEBI:28868"/>
        <dbReference type="EC" id="3.1.1.3"/>
    </reaction>
    <physiologicalReaction direction="left-to-right" evidence="5">
        <dbReference type="Rhea" id="RHEA:12045"/>
    </physiologicalReaction>
</comment>
<dbReference type="FunFam" id="3.40.1090.10:FF:000027">
    <property type="entry name" value="Patatin like phospholipase domain containing 5"/>
    <property type="match status" value="1"/>
</dbReference>
<dbReference type="SUPFAM" id="SSF52151">
    <property type="entry name" value="FabD/lysophospholipase-like"/>
    <property type="match status" value="1"/>
</dbReference>
<evidence type="ECO:0000313" key="12">
    <source>
        <dbReference type="Proteomes" id="UP000664940"/>
    </source>
</evidence>
<feature type="compositionally biased region" description="Low complexity" evidence="9">
    <location>
        <begin position="407"/>
        <end position="423"/>
    </location>
</feature>
<dbReference type="Pfam" id="PF01734">
    <property type="entry name" value="Patatin"/>
    <property type="match status" value="1"/>
</dbReference>
<dbReference type="EC" id="3.1.1.3" evidence="1"/>